<reference evidence="3 4" key="1">
    <citation type="submission" date="2019-03" db="EMBL/GenBank/DDBJ databases">
        <title>Single cell metagenomics reveals metabolic interactions within the superorganism composed of flagellate Streblomastix strix and complex community of Bacteroidetes bacteria on its surface.</title>
        <authorList>
            <person name="Treitli S.C."/>
            <person name="Kolisko M."/>
            <person name="Husnik F."/>
            <person name="Keeling P."/>
            <person name="Hampl V."/>
        </authorList>
    </citation>
    <scope>NUCLEOTIDE SEQUENCE [LARGE SCALE GENOMIC DNA]</scope>
    <source>
        <strain evidence="3">ST1C</strain>
    </source>
</reference>
<evidence type="ECO:0000256" key="1">
    <source>
        <dbReference type="SAM" id="Coils"/>
    </source>
</evidence>
<feature type="compositionally biased region" description="Low complexity" evidence="2">
    <location>
        <begin position="375"/>
        <end position="395"/>
    </location>
</feature>
<gene>
    <name evidence="3" type="ORF">EZS28_011716</name>
</gene>
<name>A0A5J4WDJ0_9EUKA</name>
<feature type="region of interest" description="Disordered" evidence="2">
    <location>
        <begin position="1"/>
        <end position="49"/>
    </location>
</feature>
<feature type="coiled-coil region" evidence="1">
    <location>
        <begin position="281"/>
        <end position="348"/>
    </location>
</feature>
<comment type="caution">
    <text evidence="3">The sequence shown here is derived from an EMBL/GenBank/DDBJ whole genome shotgun (WGS) entry which is preliminary data.</text>
</comment>
<feature type="coiled-coil region" evidence="1">
    <location>
        <begin position="471"/>
        <end position="498"/>
    </location>
</feature>
<keyword evidence="1" id="KW-0175">Coiled coil</keyword>
<feature type="compositionally biased region" description="Polar residues" evidence="2">
    <location>
        <begin position="669"/>
        <end position="684"/>
    </location>
</feature>
<dbReference type="EMBL" id="SNRW01002440">
    <property type="protein sequence ID" value="KAA6392756.1"/>
    <property type="molecule type" value="Genomic_DNA"/>
</dbReference>
<feature type="compositionally biased region" description="Polar residues" evidence="2">
    <location>
        <begin position="199"/>
        <end position="214"/>
    </location>
</feature>
<evidence type="ECO:0000313" key="3">
    <source>
        <dbReference type="EMBL" id="KAA6392756.1"/>
    </source>
</evidence>
<feature type="region of interest" description="Disordered" evidence="2">
    <location>
        <begin position="188"/>
        <end position="228"/>
    </location>
</feature>
<organism evidence="3 4">
    <name type="scientific">Streblomastix strix</name>
    <dbReference type="NCBI Taxonomy" id="222440"/>
    <lineage>
        <taxon>Eukaryota</taxon>
        <taxon>Metamonada</taxon>
        <taxon>Preaxostyla</taxon>
        <taxon>Oxymonadida</taxon>
        <taxon>Streblomastigidae</taxon>
        <taxon>Streblomastix</taxon>
    </lineage>
</organism>
<accession>A0A5J4WDJ0</accession>
<feature type="region of interest" description="Disordered" evidence="2">
    <location>
        <begin position="642"/>
        <end position="702"/>
    </location>
</feature>
<feature type="coiled-coil region" evidence="1">
    <location>
        <begin position="117"/>
        <end position="144"/>
    </location>
</feature>
<protein>
    <submittedName>
        <fullName evidence="3">Uncharacterized protein</fullName>
    </submittedName>
</protein>
<evidence type="ECO:0000256" key="2">
    <source>
        <dbReference type="SAM" id="MobiDB-lite"/>
    </source>
</evidence>
<dbReference type="OrthoDB" id="10253625at2759"/>
<dbReference type="AlphaFoldDB" id="A0A5J4WDJ0"/>
<feature type="compositionally biased region" description="Low complexity" evidence="2">
    <location>
        <begin position="648"/>
        <end position="660"/>
    </location>
</feature>
<proteinExistence type="predicted"/>
<sequence>MQKGVKLQKTIQAQPKKKLTTNLLSNSNDLNVSRSPTKPGTEILPPPGGAVTSKQFIFTTATPESIANVRENAEHRLTQIMTMTPGESAQDKGTLFLELRELCTFFHSEYGQCQTQIHNLEQRLQASNTDRERLESTIDQYQQTMKHFEHFTYVPLTSTTQQLEASIKDLESDIKKFAYAEEISKAQMEQARSGDANAGNKQNEGGNNRNTGDRSGQQSGSSATAVAGAGAGEIGKQMHQQRLVEIKFKLLEDLIYVLKRRLNVFEQNVGLAEAVTKYGSVTEMMDANQRQQREIEKMKQMEARYDGSRLLCRSQIESLDKDCLCALVRALQNELARANELIESFNLEKVPALHYVEPEKFILFPFPNDDNKRGQSSQQIVSQSSSIQQSNIQQQKPSPQEVEQLWDKMEVDVVGGSGSNSLQVIQVSGQQLNTQNQALALALQQGQGPSKTSVSMRTINESQMSAIVSRVTYLEQENAALLEKIKRLNRALELSKRTEDMDAQLLAVLEGKLKPVGGKGQKMVEIQQLNTCLVDEIKAYQREFVRKDELVSLLTEVVSELSELKAQAQANNLAHTQALIHALGANRGMKESLRRSERRFRRTALLGIAFGERCLDLMGRTIHGNEVSKLMEAFVEKMGNAGYGGQPASQKKSSKSQALAQKKEKEGKSSPSQKVPTQSGTPSAGQKKINKRKEMERKLPDQGGELLNTIKRLFALDDNAPGTPNLPGQAVQSSTAIVPANQQGPNTGAQSGTQSFDGVAEYLVPLTELLSSIDTATDYLRQFPVLLRATRSFLVGTVFNKIEDDVSEMRREMDASVAKITQAMDRILMCQKETRSVQVDPHVHNRGVQSEITSDYFGPDGPGGIAEAAQLAALAKAAGAVGGKKK</sequence>
<dbReference type="Proteomes" id="UP000324800">
    <property type="component" value="Unassembled WGS sequence"/>
</dbReference>
<feature type="compositionally biased region" description="Low complexity" evidence="2">
    <location>
        <begin position="215"/>
        <end position="228"/>
    </location>
</feature>
<feature type="compositionally biased region" description="Low complexity" evidence="2">
    <location>
        <begin position="20"/>
        <end position="35"/>
    </location>
</feature>
<feature type="region of interest" description="Disordered" evidence="2">
    <location>
        <begin position="372"/>
        <end position="401"/>
    </location>
</feature>
<evidence type="ECO:0000313" key="4">
    <source>
        <dbReference type="Proteomes" id="UP000324800"/>
    </source>
</evidence>